<comment type="caution">
    <text evidence="1">The sequence shown here is derived from an EMBL/GenBank/DDBJ whole genome shotgun (WGS) entry which is preliminary data.</text>
</comment>
<keyword evidence="2" id="KW-1185">Reference proteome</keyword>
<dbReference type="EMBL" id="JALJRB010000013">
    <property type="protein sequence ID" value="MCJ8501386.1"/>
    <property type="molecule type" value="Genomic_DNA"/>
</dbReference>
<dbReference type="Proteomes" id="UP001165427">
    <property type="component" value="Unassembled WGS sequence"/>
</dbReference>
<dbReference type="RefSeq" id="WP_246908896.1">
    <property type="nucleotide sequence ID" value="NZ_JALJRB010000013.1"/>
</dbReference>
<reference evidence="1" key="1">
    <citation type="submission" date="2022-04" db="EMBL/GenBank/DDBJ databases">
        <title>Desulfatitalea alkaliphila sp. nov., a novel anaerobic sulfate-reducing bacterium isolated from terrestrial mud volcano, Taman Peninsula, Russia.</title>
        <authorList>
            <person name="Khomyakova M.A."/>
            <person name="Merkel A.Y."/>
            <person name="Slobodkin A.I."/>
        </authorList>
    </citation>
    <scope>NUCLEOTIDE SEQUENCE</scope>
    <source>
        <strain evidence="1">M08but</strain>
    </source>
</reference>
<sequence>MATLNLRRFSKPEMLRKIDRSHLITFFEPYTEYLSGRGIELPLAAAENGLDYTVMSNVLLNPNTSTPPEMSEALYYINEMSTPEGFDLIQEAIADTEIDVSISEDAAYGDLALQVWVQDRNIIERLHAEQFLFRPRSFEYFKCTRETIPDFEEPSEETIAALEADLDEWFAKKRRGRASKVFIYVKEDFVWFLVRHGEPFARESIIKDGESKSLFYRPEKYDVIVYNPENGEIRMNARSKGEKELYRTKFGLHLFGDSEFFDGKSKFTLEPLRESGSASILCDDIEGIDWVRLKEFQIFRGGTHKEIEIRKAEDIFASLEERDRSIPNGGRLSKASFQIKFADSKTPRTVTLSSGNRAQFKRDDDAEVLEKWLIRRGFVISGSEDNGE</sequence>
<accession>A0AA41R5T1</accession>
<dbReference type="AlphaFoldDB" id="A0AA41R5T1"/>
<protein>
    <submittedName>
        <fullName evidence="1">Uncharacterized protein</fullName>
    </submittedName>
</protein>
<organism evidence="1 2">
    <name type="scientific">Desulfatitalea alkaliphila</name>
    <dbReference type="NCBI Taxonomy" id="2929485"/>
    <lineage>
        <taxon>Bacteria</taxon>
        <taxon>Pseudomonadati</taxon>
        <taxon>Thermodesulfobacteriota</taxon>
        <taxon>Desulfobacteria</taxon>
        <taxon>Desulfobacterales</taxon>
        <taxon>Desulfosarcinaceae</taxon>
        <taxon>Desulfatitalea</taxon>
    </lineage>
</organism>
<evidence type="ECO:0000313" key="1">
    <source>
        <dbReference type="EMBL" id="MCJ8501386.1"/>
    </source>
</evidence>
<evidence type="ECO:0000313" key="2">
    <source>
        <dbReference type="Proteomes" id="UP001165427"/>
    </source>
</evidence>
<gene>
    <name evidence="1" type="ORF">MRX98_12445</name>
</gene>
<proteinExistence type="predicted"/>
<name>A0AA41R5T1_9BACT</name>